<evidence type="ECO:0000259" key="2">
    <source>
        <dbReference type="PROSITE" id="PS50942"/>
    </source>
</evidence>
<dbReference type="PROSITE" id="PS50942">
    <property type="entry name" value="ENTH"/>
    <property type="match status" value="1"/>
</dbReference>
<dbReference type="EMBL" id="MTSL01000208">
    <property type="protein sequence ID" value="PJF16681.1"/>
    <property type="molecule type" value="Genomic_DNA"/>
</dbReference>
<dbReference type="GO" id="GO:0006897">
    <property type="term" value="P:endocytosis"/>
    <property type="evidence" value="ECO:0007669"/>
    <property type="project" value="TreeGrafter"/>
</dbReference>
<dbReference type="Pfam" id="PF01417">
    <property type="entry name" value="ENTH"/>
    <property type="match status" value="1"/>
</dbReference>
<protein>
    <recommendedName>
        <fullName evidence="2">ENTH domain-containing protein</fullName>
    </recommendedName>
</protein>
<feature type="compositionally biased region" description="Polar residues" evidence="1">
    <location>
        <begin position="115"/>
        <end position="125"/>
    </location>
</feature>
<dbReference type="Proteomes" id="UP000240830">
    <property type="component" value="Unassembled WGS sequence"/>
</dbReference>
<keyword evidence="4" id="KW-1185">Reference proteome</keyword>
<dbReference type="InterPro" id="IPR013809">
    <property type="entry name" value="ENTH"/>
</dbReference>
<dbReference type="SMART" id="SM00273">
    <property type="entry name" value="ENTH"/>
    <property type="match status" value="1"/>
</dbReference>
<dbReference type="SUPFAM" id="SSF48464">
    <property type="entry name" value="ENTH/VHS domain"/>
    <property type="match status" value="1"/>
</dbReference>
<dbReference type="GO" id="GO:0030125">
    <property type="term" value="C:clathrin vesicle coat"/>
    <property type="evidence" value="ECO:0007669"/>
    <property type="project" value="TreeGrafter"/>
</dbReference>
<proteinExistence type="predicted"/>
<feature type="non-terminal residue" evidence="3">
    <location>
        <position position="1"/>
    </location>
</feature>
<dbReference type="GO" id="GO:0005543">
    <property type="term" value="F:phospholipid binding"/>
    <property type="evidence" value="ECO:0007669"/>
    <property type="project" value="TreeGrafter"/>
</dbReference>
<feature type="region of interest" description="Disordered" evidence="1">
    <location>
        <begin position="91"/>
        <end position="125"/>
    </location>
</feature>
<evidence type="ECO:0000313" key="3">
    <source>
        <dbReference type="EMBL" id="PJF16681.1"/>
    </source>
</evidence>
<dbReference type="InterPro" id="IPR008942">
    <property type="entry name" value="ENTH_VHS"/>
</dbReference>
<organism evidence="3 4">
    <name type="scientific">Paramicrosporidium saccamoebae</name>
    <dbReference type="NCBI Taxonomy" id="1246581"/>
    <lineage>
        <taxon>Eukaryota</taxon>
        <taxon>Fungi</taxon>
        <taxon>Fungi incertae sedis</taxon>
        <taxon>Cryptomycota</taxon>
        <taxon>Cryptomycota incertae sedis</taxon>
        <taxon>Paramicrosporidium</taxon>
    </lineage>
</organism>
<dbReference type="PANTHER" id="PTHR12276:SF45">
    <property type="entry name" value="CLATHRIN INTERACTOR 1"/>
    <property type="match status" value="1"/>
</dbReference>
<evidence type="ECO:0000256" key="1">
    <source>
        <dbReference type="SAM" id="MobiDB-lite"/>
    </source>
</evidence>
<feature type="compositionally biased region" description="Basic and acidic residues" evidence="1">
    <location>
        <begin position="318"/>
        <end position="330"/>
    </location>
</feature>
<dbReference type="GO" id="GO:0030276">
    <property type="term" value="F:clathrin binding"/>
    <property type="evidence" value="ECO:0007669"/>
    <property type="project" value="TreeGrafter"/>
</dbReference>
<dbReference type="OrthoDB" id="4033880at2759"/>
<dbReference type="AlphaFoldDB" id="A0A2H9TG26"/>
<dbReference type="STRING" id="1246581.A0A2H9TG26"/>
<reference evidence="3 4" key="1">
    <citation type="submission" date="2016-10" db="EMBL/GenBank/DDBJ databases">
        <title>The genome of Paramicrosporidium saccamoebae is the missing link in understanding Cryptomycota and Microsporidia evolution.</title>
        <authorList>
            <person name="Quandt C.A."/>
            <person name="Beaudet D."/>
            <person name="Corsaro D."/>
            <person name="Michel R."/>
            <person name="Corradi N."/>
            <person name="James T."/>
        </authorList>
    </citation>
    <scope>NUCLEOTIDE SEQUENCE [LARGE SCALE GENOMIC DNA]</scope>
    <source>
        <strain evidence="3 4">KSL3</strain>
    </source>
</reference>
<sequence>TQFSDIIYIIDKRLNDHGKNWRHVYKTLLVLEYCICCGADTMVTFAKERLHEVKTLREFISLDDNGTDNGACVREKSKDIVGLLSDDNLLSSARRNKNPPMERRPQSVGPLTIAKGSSSSNALSTSVGNDLPAFMDRSQLQSRKSFEDLQTVDEEEAMAMALECSKAEFESAKNLLDSKATSATLAQGPLSAEQLLDLDDDSFAQALESSYPGTRQASTANDTFLSVPSNSTSYAVNPFEIQPTWTDPFSDTSKYMNGNSLGQMYAKDMNEQPGPKEIHPIAIPMNTYADLQTGAKPVLPGSMAPQFENQPAKNPGVRQEETRTATKSDSVDPFADLF</sequence>
<feature type="region of interest" description="Disordered" evidence="1">
    <location>
        <begin position="295"/>
        <end position="338"/>
    </location>
</feature>
<dbReference type="GO" id="GO:0005886">
    <property type="term" value="C:plasma membrane"/>
    <property type="evidence" value="ECO:0007669"/>
    <property type="project" value="TreeGrafter"/>
</dbReference>
<gene>
    <name evidence="3" type="ORF">PSACC_03418</name>
</gene>
<dbReference type="Gene3D" id="1.25.40.90">
    <property type="match status" value="1"/>
</dbReference>
<evidence type="ECO:0000313" key="4">
    <source>
        <dbReference type="Proteomes" id="UP000240830"/>
    </source>
</evidence>
<comment type="caution">
    <text evidence="3">The sequence shown here is derived from an EMBL/GenBank/DDBJ whole genome shotgun (WGS) entry which is preliminary data.</text>
</comment>
<feature type="domain" description="ENTH" evidence="2">
    <location>
        <begin position="1"/>
        <end position="94"/>
    </location>
</feature>
<name>A0A2H9TG26_9FUNG</name>
<dbReference type="PANTHER" id="PTHR12276">
    <property type="entry name" value="EPSIN/ENT-RELATED"/>
    <property type="match status" value="1"/>
</dbReference>
<dbReference type="GO" id="GO:0005768">
    <property type="term" value="C:endosome"/>
    <property type="evidence" value="ECO:0007669"/>
    <property type="project" value="TreeGrafter"/>
</dbReference>
<accession>A0A2H9TG26</accession>